<sequence length="225" mass="25125">MKILVIEDEARTAEYLLKGLTESGFVVDIAANGMDGAHLASEVRYDLILLDVMLPGADGWSVIKMIRQKSDVPVLFLTARDDVADRVRGFELGADDYLVKPFAFAELLARIRRCLRQSSGRESEHLSVGDLDIDVLGRKVVRAGVKVELTSQEFVLLHLLARRSGEVLSRTSIASHVWDVNFDTDTNVVDVAIRRLRAKLDEPFDTKLIHTVRGMGYVLDPHRGK</sequence>
<organism evidence="12 13">
    <name type="scientific">Ralstonia insidiosa</name>
    <dbReference type="NCBI Taxonomy" id="190721"/>
    <lineage>
        <taxon>Bacteria</taxon>
        <taxon>Pseudomonadati</taxon>
        <taxon>Pseudomonadota</taxon>
        <taxon>Betaproteobacteria</taxon>
        <taxon>Burkholderiales</taxon>
        <taxon>Burkholderiaceae</taxon>
        <taxon>Ralstonia</taxon>
    </lineage>
</organism>
<evidence type="ECO:0000256" key="1">
    <source>
        <dbReference type="ARBA" id="ARBA00022539"/>
    </source>
</evidence>
<dbReference type="SMART" id="SM00448">
    <property type="entry name" value="REC"/>
    <property type="match status" value="1"/>
</dbReference>
<dbReference type="InterPro" id="IPR011006">
    <property type="entry name" value="CheY-like_superfamily"/>
</dbReference>
<dbReference type="Proteomes" id="UP000078572">
    <property type="component" value="Plasmid pRI-1"/>
</dbReference>
<dbReference type="InterPro" id="IPR001867">
    <property type="entry name" value="OmpR/PhoB-type_DNA-bd"/>
</dbReference>
<dbReference type="GO" id="GO:0005829">
    <property type="term" value="C:cytosol"/>
    <property type="evidence" value="ECO:0007669"/>
    <property type="project" value="TreeGrafter"/>
</dbReference>
<dbReference type="SUPFAM" id="SSF52172">
    <property type="entry name" value="CheY-like"/>
    <property type="match status" value="1"/>
</dbReference>
<dbReference type="Pfam" id="PF00486">
    <property type="entry name" value="Trans_reg_C"/>
    <property type="match status" value="1"/>
</dbReference>
<evidence type="ECO:0000256" key="6">
    <source>
        <dbReference type="ARBA" id="ARBA00023125"/>
    </source>
</evidence>
<evidence type="ECO:0000256" key="4">
    <source>
        <dbReference type="ARBA" id="ARBA00023012"/>
    </source>
</evidence>
<dbReference type="Gene3D" id="3.40.50.2300">
    <property type="match status" value="1"/>
</dbReference>
<feature type="modified residue" description="4-aspartylphosphate" evidence="8">
    <location>
        <position position="51"/>
    </location>
</feature>
<dbReference type="PROSITE" id="PS50110">
    <property type="entry name" value="RESPONSE_REGULATORY"/>
    <property type="match status" value="1"/>
</dbReference>
<evidence type="ECO:0000256" key="5">
    <source>
        <dbReference type="ARBA" id="ARBA00023015"/>
    </source>
</evidence>
<dbReference type="RefSeq" id="WP_009240707.1">
    <property type="nucleotide sequence ID" value="NZ_CP016024.1"/>
</dbReference>
<evidence type="ECO:0000313" key="12">
    <source>
        <dbReference type="EMBL" id="ANJ76365.1"/>
    </source>
</evidence>
<feature type="domain" description="OmpR/PhoB-type" evidence="11">
    <location>
        <begin position="123"/>
        <end position="221"/>
    </location>
</feature>
<dbReference type="Gene3D" id="1.10.10.10">
    <property type="entry name" value="Winged helix-like DNA-binding domain superfamily/Winged helix DNA-binding domain"/>
    <property type="match status" value="1"/>
</dbReference>
<dbReference type="NCBIfam" id="TIGR01387">
    <property type="entry name" value="cztR_silR_copR"/>
    <property type="match status" value="1"/>
</dbReference>
<dbReference type="GO" id="GO:0006355">
    <property type="term" value="P:regulation of DNA-templated transcription"/>
    <property type="evidence" value="ECO:0007669"/>
    <property type="project" value="InterPro"/>
</dbReference>
<dbReference type="GO" id="GO:0000976">
    <property type="term" value="F:transcription cis-regulatory region binding"/>
    <property type="evidence" value="ECO:0007669"/>
    <property type="project" value="TreeGrafter"/>
</dbReference>
<keyword evidence="13" id="KW-1185">Reference proteome</keyword>
<dbReference type="PANTHER" id="PTHR48111:SF41">
    <property type="entry name" value="TRANSCRIPTIONAL REGULATORY PROTEIN CUSR-RELATED"/>
    <property type="match status" value="1"/>
</dbReference>
<keyword evidence="1" id="KW-0104">Cadmium</keyword>
<dbReference type="AlphaFoldDB" id="A0A192A7B1"/>
<evidence type="ECO:0000256" key="2">
    <source>
        <dbReference type="ARBA" id="ARBA00022553"/>
    </source>
</evidence>
<evidence type="ECO:0000259" key="11">
    <source>
        <dbReference type="PROSITE" id="PS51755"/>
    </source>
</evidence>
<keyword evidence="2 8" id="KW-0597">Phosphoprotein</keyword>
<evidence type="ECO:0000259" key="10">
    <source>
        <dbReference type="PROSITE" id="PS50110"/>
    </source>
</evidence>
<dbReference type="FunFam" id="3.40.50.2300:FF:000001">
    <property type="entry name" value="DNA-binding response regulator PhoB"/>
    <property type="match status" value="1"/>
</dbReference>
<feature type="DNA-binding region" description="OmpR/PhoB-type" evidence="9">
    <location>
        <begin position="123"/>
        <end position="221"/>
    </location>
</feature>
<dbReference type="InterPro" id="IPR001789">
    <property type="entry name" value="Sig_transdc_resp-reg_receiver"/>
</dbReference>
<dbReference type="GO" id="GO:0032993">
    <property type="term" value="C:protein-DNA complex"/>
    <property type="evidence" value="ECO:0007669"/>
    <property type="project" value="TreeGrafter"/>
</dbReference>
<dbReference type="PROSITE" id="PS51755">
    <property type="entry name" value="OMPR_PHOB"/>
    <property type="match status" value="1"/>
</dbReference>
<dbReference type="OrthoDB" id="9802426at2"/>
<evidence type="ECO:0000256" key="9">
    <source>
        <dbReference type="PROSITE-ProRule" id="PRU01091"/>
    </source>
</evidence>
<keyword evidence="12" id="KW-0614">Plasmid</keyword>
<keyword evidence="6 9" id="KW-0238">DNA-binding</keyword>
<dbReference type="EMBL" id="CP016024">
    <property type="protein sequence ID" value="ANJ76365.1"/>
    <property type="molecule type" value="Genomic_DNA"/>
</dbReference>
<protein>
    <submittedName>
        <fullName evidence="12">DNA-binding response regulator</fullName>
    </submittedName>
</protein>
<dbReference type="PANTHER" id="PTHR48111">
    <property type="entry name" value="REGULATOR OF RPOS"/>
    <property type="match status" value="1"/>
</dbReference>
<dbReference type="CDD" id="cd00383">
    <property type="entry name" value="trans_reg_C"/>
    <property type="match status" value="1"/>
</dbReference>
<gene>
    <name evidence="12" type="ORF">A9Y76_27580</name>
</gene>
<accession>A0A192A7B1</accession>
<dbReference type="FunFam" id="1.10.10.10:FF:000005">
    <property type="entry name" value="Two-component system response regulator"/>
    <property type="match status" value="1"/>
</dbReference>
<reference evidence="13" key="1">
    <citation type="submission" date="2016-06" db="EMBL/GenBank/DDBJ databases">
        <authorList>
            <person name="Xu Y."/>
            <person name="Nagy A."/>
            <person name="Yan X."/>
            <person name="Kim S.W."/>
            <person name="Haley B."/>
            <person name="Liu N.T."/>
            <person name="Nou X."/>
        </authorList>
    </citation>
    <scope>NUCLEOTIDE SEQUENCE [LARGE SCALE GENOMIC DNA]</scope>
    <source>
        <strain evidence="13">ATCC 49129</strain>
        <plasmid evidence="13">pri-1</plasmid>
    </source>
</reference>
<geneLocation type="plasmid" evidence="13">
    <name>pri-1</name>
</geneLocation>
<evidence type="ECO:0000256" key="7">
    <source>
        <dbReference type="ARBA" id="ARBA00023163"/>
    </source>
</evidence>
<dbReference type="InterPro" id="IPR039420">
    <property type="entry name" value="WalR-like"/>
</dbReference>
<evidence type="ECO:0000256" key="8">
    <source>
        <dbReference type="PROSITE-ProRule" id="PRU00169"/>
    </source>
</evidence>
<proteinExistence type="predicted"/>
<keyword evidence="7" id="KW-0804">Transcription</keyword>
<name>A0A192A7B1_9RALS</name>
<evidence type="ECO:0000256" key="3">
    <source>
        <dbReference type="ARBA" id="ARBA00022833"/>
    </source>
</evidence>
<dbReference type="SMART" id="SM00862">
    <property type="entry name" value="Trans_reg_C"/>
    <property type="match status" value="1"/>
</dbReference>
<keyword evidence="5" id="KW-0805">Transcription regulation</keyword>
<dbReference type="GeneID" id="61529799"/>
<dbReference type="Pfam" id="PF00072">
    <property type="entry name" value="Response_reg"/>
    <property type="match status" value="1"/>
</dbReference>
<dbReference type="InterPro" id="IPR006291">
    <property type="entry name" value="CusR-like"/>
</dbReference>
<evidence type="ECO:0000313" key="13">
    <source>
        <dbReference type="Proteomes" id="UP000078572"/>
    </source>
</evidence>
<feature type="domain" description="Response regulatory" evidence="10">
    <location>
        <begin position="2"/>
        <end position="115"/>
    </location>
</feature>
<dbReference type="CDD" id="cd19935">
    <property type="entry name" value="REC_OmpR_CusR-like"/>
    <property type="match status" value="1"/>
</dbReference>
<dbReference type="Gene3D" id="6.10.250.690">
    <property type="match status" value="1"/>
</dbReference>
<dbReference type="InterPro" id="IPR036388">
    <property type="entry name" value="WH-like_DNA-bd_sf"/>
</dbReference>
<keyword evidence="3" id="KW-0862">Zinc</keyword>
<dbReference type="GO" id="GO:0000156">
    <property type="term" value="F:phosphorelay response regulator activity"/>
    <property type="evidence" value="ECO:0007669"/>
    <property type="project" value="TreeGrafter"/>
</dbReference>
<keyword evidence="4" id="KW-0902">Two-component regulatory system</keyword>